<accession>A0A3P3VW78</accession>
<dbReference type="GO" id="GO:0005886">
    <property type="term" value="C:plasma membrane"/>
    <property type="evidence" value="ECO:0007669"/>
    <property type="project" value="TreeGrafter"/>
</dbReference>
<evidence type="ECO:0000256" key="1">
    <source>
        <dbReference type="ARBA" id="ARBA00004370"/>
    </source>
</evidence>
<dbReference type="Pfam" id="PF00905">
    <property type="entry name" value="Transpeptidase"/>
    <property type="match status" value="1"/>
</dbReference>
<dbReference type="AlphaFoldDB" id="A0A3P3VW78"/>
<dbReference type="Gene3D" id="3.30.450.330">
    <property type="match status" value="1"/>
</dbReference>
<dbReference type="Proteomes" id="UP000274391">
    <property type="component" value="Unassembled WGS sequence"/>
</dbReference>
<name>A0A3P3VW78_9MICO</name>
<dbReference type="InterPro" id="IPR050515">
    <property type="entry name" value="Beta-lactam/transpept"/>
</dbReference>
<dbReference type="RefSeq" id="WP_124972763.1">
    <property type="nucleotide sequence ID" value="NZ_RQVS01000010.1"/>
</dbReference>
<dbReference type="EMBL" id="RQVS01000010">
    <property type="protein sequence ID" value="RRJ86268.1"/>
    <property type="molecule type" value="Genomic_DNA"/>
</dbReference>
<comment type="similarity">
    <text evidence="2">Belongs to the transpeptidase family.</text>
</comment>
<feature type="transmembrane region" description="Helical" evidence="4">
    <location>
        <begin position="12"/>
        <end position="32"/>
    </location>
</feature>
<keyword evidence="4" id="KW-1133">Transmembrane helix</keyword>
<reference evidence="7 8" key="1">
    <citation type="submission" date="2018-11" db="EMBL/GenBank/DDBJ databases">
        <title>YIM 102482-1 draft genome.</title>
        <authorList>
            <person name="Li G."/>
            <person name="Jiang Y."/>
        </authorList>
    </citation>
    <scope>NUCLEOTIDE SEQUENCE [LARGE SCALE GENOMIC DNA]</scope>
    <source>
        <strain evidence="7 8">YIM 102482-1</strain>
    </source>
</reference>
<comment type="caution">
    <text evidence="7">The sequence shown here is derived from an EMBL/GenBank/DDBJ whole genome shotgun (WGS) entry which is preliminary data.</text>
</comment>
<evidence type="ECO:0000256" key="2">
    <source>
        <dbReference type="ARBA" id="ARBA00007171"/>
    </source>
</evidence>
<dbReference type="OrthoDB" id="9789078at2"/>
<dbReference type="InterPro" id="IPR012338">
    <property type="entry name" value="Beta-lactam/transpept-like"/>
</dbReference>
<evidence type="ECO:0000259" key="5">
    <source>
        <dbReference type="Pfam" id="PF00905"/>
    </source>
</evidence>
<dbReference type="Pfam" id="PF03717">
    <property type="entry name" value="PBP_dimer"/>
    <property type="match status" value="1"/>
</dbReference>
<keyword evidence="3 4" id="KW-0472">Membrane</keyword>
<sequence>MARTRRSDRQLRATVPIIIVTLIMVVFGVRLFDLQVVSASAINTEADGRRGVTASIWASRGPIVDAHGATLANSVDRFDITMAPVNMSNYRYLDPDTNKYVEVTVDEAIAKLATITNQDAGALRAAINEVLAADPESNFAYIARMVTLEQYQQIRAMRIPWVYPQPHPMRTYPGGSVGGNLIGFTGSDGVPLAGLELKYDSCLAGVTGEEMYERSADGVPIPGSVVTVTEPKEGATLRLTIDADTQWRTQQIIAEQVIAMGARYGTITVVEAKTGNIVAAAEYPTVDPNSPASVDAGDRGARTFTAPFEPGSILKPITAASLYDAGAVSPTETILVPDHWQNDDATFGDDTPHEPLTMNMNGVLTESSNVGIAMFGERMSAEQRREYLLKFGLAEPTAVEFVGEEPGIVRPADEWDSQTNYTTMFGQGLTTTAAQMVGAFQAVANDGSRLPLRLVTGCENQDGTVVEAPGGAPVQAVSATAADLTLEGMEATAREGWLANEVAVAGYRVGIKTGTAEIVNPDTGLYEKGSYYTSLVGVAPIDDPQYVVLATMANPVTITGSGSTAAAWQQAMAYVLTANQVAPSPQPWPELTVLH</sequence>
<keyword evidence="8" id="KW-1185">Reference proteome</keyword>
<feature type="domain" description="Penicillin-binding protein transpeptidase" evidence="5">
    <location>
        <begin position="265"/>
        <end position="566"/>
    </location>
</feature>
<evidence type="ECO:0000256" key="3">
    <source>
        <dbReference type="ARBA" id="ARBA00023136"/>
    </source>
</evidence>
<dbReference type="SUPFAM" id="SSF56519">
    <property type="entry name" value="Penicillin binding protein dimerisation domain"/>
    <property type="match status" value="1"/>
</dbReference>
<gene>
    <name evidence="7" type="ORF">EG850_09190</name>
</gene>
<dbReference type="GO" id="GO:0071555">
    <property type="term" value="P:cell wall organization"/>
    <property type="evidence" value="ECO:0007669"/>
    <property type="project" value="TreeGrafter"/>
</dbReference>
<protein>
    <submittedName>
        <fullName evidence="7">Penicillin-binding protein 2</fullName>
    </submittedName>
</protein>
<dbReference type="InterPro" id="IPR036138">
    <property type="entry name" value="PBP_dimer_sf"/>
</dbReference>
<evidence type="ECO:0000313" key="8">
    <source>
        <dbReference type="Proteomes" id="UP000274391"/>
    </source>
</evidence>
<dbReference type="SUPFAM" id="SSF56601">
    <property type="entry name" value="beta-lactamase/transpeptidase-like"/>
    <property type="match status" value="1"/>
</dbReference>
<dbReference type="Gene3D" id="3.40.710.10">
    <property type="entry name" value="DD-peptidase/beta-lactamase superfamily"/>
    <property type="match status" value="1"/>
</dbReference>
<organism evidence="7 8">
    <name type="scientific">Gulosibacter macacae</name>
    <dbReference type="NCBI Taxonomy" id="2488791"/>
    <lineage>
        <taxon>Bacteria</taxon>
        <taxon>Bacillati</taxon>
        <taxon>Actinomycetota</taxon>
        <taxon>Actinomycetes</taxon>
        <taxon>Micrococcales</taxon>
        <taxon>Microbacteriaceae</taxon>
        <taxon>Gulosibacter</taxon>
    </lineage>
</organism>
<dbReference type="GO" id="GO:0008658">
    <property type="term" value="F:penicillin binding"/>
    <property type="evidence" value="ECO:0007669"/>
    <property type="project" value="InterPro"/>
</dbReference>
<proteinExistence type="inferred from homology"/>
<dbReference type="Gene3D" id="3.90.1310.10">
    <property type="entry name" value="Penicillin-binding protein 2a (Domain 2)"/>
    <property type="match status" value="1"/>
</dbReference>
<dbReference type="InterPro" id="IPR001460">
    <property type="entry name" value="PCN-bd_Tpept"/>
</dbReference>
<keyword evidence="4" id="KW-0812">Transmembrane</keyword>
<dbReference type="PANTHER" id="PTHR30627:SF1">
    <property type="entry name" value="PEPTIDOGLYCAN D,D-TRANSPEPTIDASE FTSI"/>
    <property type="match status" value="1"/>
</dbReference>
<evidence type="ECO:0000259" key="6">
    <source>
        <dbReference type="Pfam" id="PF03717"/>
    </source>
</evidence>
<feature type="domain" description="Penicillin-binding protein dimerisation" evidence="6">
    <location>
        <begin position="57"/>
        <end position="221"/>
    </location>
</feature>
<comment type="subcellular location">
    <subcellularLocation>
        <location evidence="1">Membrane</location>
    </subcellularLocation>
</comment>
<evidence type="ECO:0000256" key="4">
    <source>
        <dbReference type="SAM" id="Phobius"/>
    </source>
</evidence>
<dbReference type="InterPro" id="IPR005311">
    <property type="entry name" value="PBP_dimer"/>
</dbReference>
<dbReference type="PANTHER" id="PTHR30627">
    <property type="entry name" value="PEPTIDOGLYCAN D,D-TRANSPEPTIDASE"/>
    <property type="match status" value="1"/>
</dbReference>
<evidence type="ECO:0000313" key="7">
    <source>
        <dbReference type="EMBL" id="RRJ86268.1"/>
    </source>
</evidence>